<dbReference type="GO" id="GO:0009966">
    <property type="term" value="P:regulation of signal transduction"/>
    <property type="evidence" value="ECO:0007669"/>
    <property type="project" value="InterPro"/>
</dbReference>
<dbReference type="PANTHER" id="PTHR10933">
    <property type="entry name" value="IMMUNOGLOBULIN-BINDING PROTEIN 1"/>
    <property type="match status" value="1"/>
</dbReference>
<keyword evidence="3" id="KW-1185">Reference proteome</keyword>
<dbReference type="PANTHER" id="PTHR10933:SF9">
    <property type="entry name" value="IMMUNOGLOBULIN-BINDING PROTEIN 1"/>
    <property type="match status" value="1"/>
</dbReference>
<dbReference type="InterPro" id="IPR007304">
    <property type="entry name" value="TAP46-like"/>
</dbReference>
<evidence type="ECO:0008006" key="4">
    <source>
        <dbReference type="Google" id="ProtNLM"/>
    </source>
</evidence>
<dbReference type="FunCoup" id="A0A2K1QUW0">
    <property type="interactions" value="640"/>
</dbReference>
<accession>A0A2K1QUW0</accession>
<reference evidence="2 3" key="1">
    <citation type="submission" date="2017-06" db="EMBL/GenBank/DDBJ databases">
        <title>Draft genome sequence of a variant of Elsinoe murrayae.</title>
        <authorList>
            <person name="Cheng Q."/>
        </authorList>
    </citation>
    <scope>NUCLEOTIDE SEQUENCE [LARGE SCALE GENOMIC DNA]</scope>
    <source>
        <strain evidence="2 3">CQ-2017a</strain>
    </source>
</reference>
<dbReference type="STRING" id="2082308.A0A2K1QUW0"/>
<name>A0A2K1QUW0_9PEZI</name>
<proteinExistence type="predicted"/>
<dbReference type="GO" id="GO:0005829">
    <property type="term" value="C:cytosol"/>
    <property type="evidence" value="ECO:0007669"/>
    <property type="project" value="TreeGrafter"/>
</dbReference>
<dbReference type="EMBL" id="NKHZ01000039">
    <property type="protein sequence ID" value="PNS18848.1"/>
    <property type="molecule type" value="Genomic_DNA"/>
</dbReference>
<protein>
    <recommendedName>
        <fullName evidence="4">Type 2A phosphatase-associated protein 42</fullName>
    </recommendedName>
</protein>
<comment type="caution">
    <text evidence="2">The sequence shown here is derived from an EMBL/GenBank/DDBJ whole genome shotgun (WGS) entry which is preliminary data.</text>
</comment>
<dbReference type="Gene3D" id="1.25.40.540">
    <property type="entry name" value="TAP42-like family"/>
    <property type="match status" value="1"/>
</dbReference>
<organism evidence="2 3">
    <name type="scientific">Sphaceloma murrayae</name>
    <dbReference type="NCBI Taxonomy" id="2082308"/>
    <lineage>
        <taxon>Eukaryota</taxon>
        <taxon>Fungi</taxon>
        <taxon>Dikarya</taxon>
        <taxon>Ascomycota</taxon>
        <taxon>Pezizomycotina</taxon>
        <taxon>Dothideomycetes</taxon>
        <taxon>Dothideomycetidae</taxon>
        <taxon>Myriangiales</taxon>
        <taxon>Elsinoaceae</taxon>
        <taxon>Sphaceloma</taxon>
    </lineage>
</organism>
<evidence type="ECO:0000313" key="3">
    <source>
        <dbReference type="Proteomes" id="UP000243797"/>
    </source>
</evidence>
<dbReference type="AlphaFoldDB" id="A0A2K1QUW0"/>
<feature type="compositionally biased region" description="Basic and acidic residues" evidence="1">
    <location>
        <begin position="224"/>
        <end position="241"/>
    </location>
</feature>
<evidence type="ECO:0000256" key="1">
    <source>
        <dbReference type="SAM" id="MobiDB-lite"/>
    </source>
</evidence>
<feature type="compositionally biased region" description="Basic and acidic residues" evidence="1">
    <location>
        <begin position="302"/>
        <end position="314"/>
    </location>
</feature>
<feature type="compositionally biased region" description="Basic and acidic residues" evidence="1">
    <location>
        <begin position="322"/>
        <end position="334"/>
    </location>
</feature>
<dbReference type="GO" id="GO:0051721">
    <property type="term" value="F:protein phosphatase 2A binding"/>
    <property type="evidence" value="ECO:0007669"/>
    <property type="project" value="TreeGrafter"/>
</dbReference>
<gene>
    <name evidence="2" type="ORF">CAC42_5387</name>
</gene>
<feature type="region of interest" description="Disordered" evidence="1">
    <location>
        <begin position="211"/>
        <end position="244"/>
    </location>
</feature>
<dbReference type="InParanoid" id="A0A2K1QUW0"/>
<evidence type="ECO:0000313" key="2">
    <source>
        <dbReference type="EMBL" id="PNS18848.1"/>
    </source>
</evidence>
<feature type="region of interest" description="Disordered" evidence="1">
    <location>
        <begin position="302"/>
        <end position="351"/>
    </location>
</feature>
<sequence>MSGDSSSLRSLFESAEDQRRRLEQLPSTNADVYQDAVRSALTDYQKCLETADQVALFSPNETIDDVTSNDIQYFLLHYRVAELTLKRIGSDRRGDLKKAQASLCAFLKQIDSYEILERVDAKLLERLLEAPDNFSIVTGTDPAAKREVKIRRFKEEKELRQRLEFLRSSSAASQDEEMTRTLHLQHVQYGVHQAFQMLESIVQELHILALAPPPRPEPDLNGTLDERDRERQGDGYSDRLDGPMSAGLKGALLDAKGRPMRPFTLLDKRQELQAGVFRPDHSLPTMTIDEYLDEEMRRGGIIEGGGEKSGMRPEPDEDDFEKADAETMKARAWDDFTEENPKGAGNRLNRG</sequence>
<dbReference type="OrthoDB" id="10261753at2759"/>
<dbReference type="Proteomes" id="UP000243797">
    <property type="component" value="Unassembled WGS sequence"/>
</dbReference>
<dbReference type="InterPro" id="IPR038511">
    <property type="entry name" value="TAP42/TAP46-like_sf"/>
</dbReference>
<dbReference type="Pfam" id="PF04177">
    <property type="entry name" value="TAP42"/>
    <property type="match status" value="1"/>
</dbReference>
<dbReference type="GO" id="GO:0035303">
    <property type="term" value="P:regulation of dephosphorylation"/>
    <property type="evidence" value="ECO:0007669"/>
    <property type="project" value="TreeGrafter"/>
</dbReference>